<dbReference type="OrthoDB" id="4966419at2"/>
<dbReference type="EMBL" id="LXWF01000005">
    <property type="protein sequence ID" value="ORC24337.1"/>
    <property type="molecule type" value="Genomic_DNA"/>
</dbReference>
<keyword evidence="3" id="KW-1185">Reference proteome</keyword>
<protein>
    <submittedName>
        <fullName evidence="2">Uncharacterized protein</fullName>
    </submittedName>
</protein>
<dbReference type="AlphaFoldDB" id="A0A1Y1RSU6"/>
<proteinExistence type="predicted"/>
<gene>
    <name evidence="2" type="ORF">A7979_10065</name>
</gene>
<feature type="region of interest" description="Disordered" evidence="1">
    <location>
        <begin position="1"/>
        <end position="24"/>
    </location>
</feature>
<evidence type="ECO:0000313" key="3">
    <source>
        <dbReference type="Proteomes" id="UP000192359"/>
    </source>
</evidence>
<name>A0A1Y1RSU6_9MICC</name>
<dbReference type="Proteomes" id="UP000192359">
    <property type="component" value="Unassembled WGS sequence"/>
</dbReference>
<evidence type="ECO:0000256" key="1">
    <source>
        <dbReference type="SAM" id="MobiDB-lite"/>
    </source>
</evidence>
<reference evidence="2 3" key="1">
    <citation type="submission" date="2016-05" db="EMBL/GenBank/DDBJ databases">
        <title>Draft genome sequence of a porcine commensal Rothia nasimurium.</title>
        <authorList>
            <person name="Gaiser R.A."/>
            <person name="Van Baarlen P."/>
            <person name="Wells J.M."/>
        </authorList>
    </citation>
    <scope>NUCLEOTIDE SEQUENCE [LARGE SCALE GENOMIC DNA]</scope>
    <source>
        <strain evidence="2 3">PT-32</strain>
    </source>
</reference>
<sequence>MAEKKTAAHAAAGIQPGSGTTPAATQVDAVEHQIMQREYEALLADLTREDFTFESDPVVREPAQELDVTFAESLGSTLYIEEVKARFDGVKENLAREIRSGMCTVDQAYAYLENLEISLLLEQEQIYVKNQTVTV</sequence>
<organism evidence="2 3">
    <name type="scientific">Rothia nasimurium</name>
    <dbReference type="NCBI Taxonomy" id="85336"/>
    <lineage>
        <taxon>Bacteria</taxon>
        <taxon>Bacillati</taxon>
        <taxon>Actinomycetota</taxon>
        <taxon>Actinomycetes</taxon>
        <taxon>Micrococcales</taxon>
        <taxon>Micrococcaceae</taxon>
        <taxon>Rothia</taxon>
    </lineage>
</organism>
<dbReference type="RefSeq" id="WP_083090811.1">
    <property type="nucleotide sequence ID" value="NZ_LXWF01000005.1"/>
</dbReference>
<comment type="caution">
    <text evidence="2">The sequence shown here is derived from an EMBL/GenBank/DDBJ whole genome shotgun (WGS) entry which is preliminary data.</text>
</comment>
<evidence type="ECO:0000313" key="2">
    <source>
        <dbReference type="EMBL" id="ORC24337.1"/>
    </source>
</evidence>
<accession>A0A1Y1RSU6</accession>